<evidence type="ECO:0000256" key="5">
    <source>
        <dbReference type="ARBA" id="ARBA00022777"/>
    </source>
</evidence>
<dbReference type="CDD" id="cd02020">
    <property type="entry name" value="CMPK"/>
    <property type="match status" value="1"/>
</dbReference>
<comment type="catalytic activity">
    <reaction evidence="7 9">
        <text>dCMP + ATP = dCDP + ADP</text>
        <dbReference type="Rhea" id="RHEA:25094"/>
        <dbReference type="ChEBI" id="CHEBI:30616"/>
        <dbReference type="ChEBI" id="CHEBI:57566"/>
        <dbReference type="ChEBI" id="CHEBI:58593"/>
        <dbReference type="ChEBI" id="CHEBI:456216"/>
        <dbReference type="EC" id="2.7.4.25"/>
    </reaction>
</comment>
<evidence type="ECO:0000313" key="11">
    <source>
        <dbReference type="EMBL" id="EOL43077.1"/>
    </source>
</evidence>
<evidence type="ECO:0000313" key="12">
    <source>
        <dbReference type="Proteomes" id="UP000013785"/>
    </source>
</evidence>
<dbReference type="Proteomes" id="UP000013785">
    <property type="component" value="Unassembled WGS sequence"/>
</dbReference>
<dbReference type="SUPFAM" id="SSF52540">
    <property type="entry name" value="P-loop containing nucleoside triphosphate hydrolases"/>
    <property type="match status" value="1"/>
</dbReference>
<dbReference type="NCBIfam" id="TIGR00017">
    <property type="entry name" value="cmk"/>
    <property type="match status" value="1"/>
</dbReference>
<dbReference type="RefSeq" id="WP_010768716.1">
    <property type="nucleotide sequence ID" value="NZ_ASWE01000002.1"/>
</dbReference>
<keyword evidence="4 9" id="KW-0547">Nucleotide-binding</keyword>
<dbReference type="GO" id="GO:0005829">
    <property type="term" value="C:cytosol"/>
    <property type="evidence" value="ECO:0007669"/>
    <property type="project" value="TreeGrafter"/>
</dbReference>
<reference evidence="11 12" key="1">
    <citation type="submission" date="2013-02" db="EMBL/GenBank/DDBJ databases">
        <title>The Genome Sequence of Enterococcus phoeniculicola BAA-412.</title>
        <authorList>
            <consortium name="The Broad Institute Genome Sequencing Platform"/>
            <consortium name="The Broad Institute Genome Sequencing Center for Infectious Disease"/>
            <person name="Earl A.M."/>
            <person name="Gilmore M.S."/>
            <person name="Lebreton F."/>
            <person name="Walker B."/>
            <person name="Young S.K."/>
            <person name="Zeng Q."/>
            <person name="Gargeya S."/>
            <person name="Fitzgerald M."/>
            <person name="Haas B."/>
            <person name="Abouelleil A."/>
            <person name="Alvarado L."/>
            <person name="Arachchi H.M."/>
            <person name="Berlin A.M."/>
            <person name="Chapman S.B."/>
            <person name="Dewar J."/>
            <person name="Goldberg J."/>
            <person name="Griggs A."/>
            <person name="Gujja S."/>
            <person name="Hansen M."/>
            <person name="Howarth C."/>
            <person name="Imamovic A."/>
            <person name="Larimer J."/>
            <person name="McCowan C."/>
            <person name="Murphy C."/>
            <person name="Neiman D."/>
            <person name="Pearson M."/>
            <person name="Priest M."/>
            <person name="Roberts A."/>
            <person name="Saif S."/>
            <person name="Shea T."/>
            <person name="Sisk P."/>
            <person name="Sykes S."/>
            <person name="Wortman J."/>
            <person name="Nusbaum C."/>
            <person name="Birren B."/>
        </authorList>
    </citation>
    <scope>NUCLEOTIDE SEQUENCE [LARGE SCALE GENOMIC DNA]</scope>
    <source>
        <strain evidence="11 12">ATCC BAA-412</strain>
    </source>
</reference>
<comment type="similarity">
    <text evidence="1 9">Belongs to the cytidylate kinase family. Type 1 subfamily.</text>
</comment>
<dbReference type="STRING" id="154621.RV11_GL003105"/>
<keyword evidence="6 9" id="KW-0067">ATP-binding</keyword>
<dbReference type="Gene3D" id="3.40.50.300">
    <property type="entry name" value="P-loop containing nucleotide triphosphate hydrolases"/>
    <property type="match status" value="1"/>
</dbReference>
<dbReference type="InterPro" id="IPR003136">
    <property type="entry name" value="Cytidylate_kin"/>
</dbReference>
<evidence type="ECO:0000256" key="6">
    <source>
        <dbReference type="ARBA" id="ARBA00022840"/>
    </source>
</evidence>
<comment type="catalytic activity">
    <reaction evidence="8 9">
        <text>CMP + ATP = CDP + ADP</text>
        <dbReference type="Rhea" id="RHEA:11600"/>
        <dbReference type="ChEBI" id="CHEBI:30616"/>
        <dbReference type="ChEBI" id="CHEBI:58069"/>
        <dbReference type="ChEBI" id="CHEBI:60377"/>
        <dbReference type="ChEBI" id="CHEBI:456216"/>
        <dbReference type="EC" id="2.7.4.25"/>
    </reaction>
</comment>
<dbReference type="OrthoDB" id="9807434at2"/>
<evidence type="ECO:0000256" key="7">
    <source>
        <dbReference type="ARBA" id="ARBA00047615"/>
    </source>
</evidence>
<dbReference type="HAMAP" id="MF_00238">
    <property type="entry name" value="Cytidyl_kinase_type1"/>
    <property type="match status" value="1"/>
</dbReference>
<comment type="caution">
    <text evidence="11">The sequence shown here is derived from an EMBL/GenBank/DDBJ whole genome shotgun (WGS) entry which is preliminary data.</text>
</comment>
<keyword evidence="2 9" id="KW-0963">Cytoplasm</keyword>
<dbReference type="HOGENOM" id="CLU_079959_0_2_9"/>
<dbReference type="PATRIC" id="fig|1158610.3.peg.2050"/>
<dbReference type="eggNOG" id="COG0283">
    <property type="taxonomic scope" value="Bacteria"/>
</dbReference>
<gene>
    <name evidence="9" type="primary">cmk</name>
    <name evidence="11" type="ORF">UC3_02054</name>
</gene>
<dbReference type="GO" id="GO:0005524">
    <property type="term" value="F:ATP binding"/>
    <property type="evidence" value="ECO:0007669"/>
    <property type="project" value="UniProtKB-UniRule"/>
</dbReference>
<name>R3W668_9ENTE</name>
<evidence type="ECO:0000256" key="2">
    <source>
        <dbReference type="ARBA" id="ARBA00022490"/>
    </source>
</evidence>
<organism evidence="11 12">
    <name type="scientific">Enterococcus phoeniculicola ATCC BAA-412</name>
    <dbReference type="NCBI Taxonomy" id="1158610"/>
    <lineage>
        <taxon>Bacteria</taxon>
        <taxon>Bacillati</taxon>
        <taxon>Bacillota</taxon>
        <taxon>Bacilli</taxon>
        <taxon>Lactobacillales</taxon>
        <taxon>Enterococcaceae</taxon>
        <taxon>Enterococcus</taxon>
    </lineage>
</organism>
<dbReference type="PANTHER" id="PTHR21299:SF2">
    <property type="entry name" value="CYTIDYLATE KINASE"/>
    <property type="match status" value="1"/>
</dbReference>
<protein>
    <recommendedName>
        <fullName evidence="9">Cytidylate kinase</fullName>
        <shortName evidence="9">CK</shortName>
        <ecNumber evidence="9">2.7.4.25</ecNumber>
    </recommendedName>
    <alternativeName>
        <fullName evidence="9">Cytidine monophosphate kinase</fullName>
        <shortName evidence="9">CMP kinase</shortName>
    </alternativeName>
</protein>
<dbReference type="InterPro" id="IPR011994">
    <property type="entry name" value="Cytidylate_kinase_dom"/>
</dbReference>
<evidence type="ECO:0000256" key="3">
    <source>
        <dbReference type="ARBA" id="ARBA00022679"/>
    </source>
</evidence>
<evidence type="ECO:0000256" key="9">
    <source>
        <dbReference type="HAMAP-Rule" id="MF_00238"/>
    </source>
</evidence>
<proteinExistence type="inferred from homology"/>
<dbReference type="AlphaFoldDB" id="R3W668"/>
<keyword evidence="12" id="KW-1185">Reference proteome</keyword>
<feature type="binding site" evidence="9">
    <location>
        <begin position="10"/>
        <end position="18"/>
    </location>
    <ligand>
        <name>ATP</name>
        <dbReference type="ChEBI" id="CHEBI:30616"/>
    </ligand>
</feature>
<accession>R3W668</accession>
<dbReference type="GO" id="GO:0015949">
    <property type="term" value="P:nucleobase-containing small molecule interconversion"/>
    <property type="evidence" value="ECO:0007669"/>
    <property type="project" value="TreeGrafter"/>
</dbReference>
<sequence length="224" mass="24784">MKNISLAIDGPASSGKSTVAKLLAKEFQFIYTDTGAMYRSLTYLAITHHVTFDDEAGLVDLIKKYPISFKQTEEGQLVFVDGKDVTDAIRQPEVTNAVSEVSAHAKVREEMVALQQTIAENGGVVMDGRDIGTAVLPNAEVKIFLVASVTERAERRYKENLEKGIATDFETLKKEIQQRDYIDSTREVSPLTQADDAVRIDTTGMSIDKVVDAIHQIIKEKGYL</sequence>
<dbReference type="GO" id="GO:0006220">
    <property type="term" value="P:pyrimidine nucleotide metabolic process"/>
    <property type="evidence" value="ECO:0007669"/>
    <property type="project" value="UniProtKB-UniRule"/>
</dbReference>
<dbReference type="EC" id="2.7.4.25" evidence="9"/>
<keyword evidence="5 9" id="KW-0418">Kinase</keyword>
<dbReference type="EMBL" id="AJAT01000016">
    <property type="protein sequence ID" value="EOL43077.1"/>
    <property type="molecule type" value="Genomic_DNA"/>
</dbReference>
<dbReference type="Pfam" id="PF02224">
    <property type="entry name" value="Cytidylate_kin"/>
    <property type="match status" value="1"/>
</dbReference>
<evidence type="ECO:0000256" key="8">
    <source>
        <dbReference type="ARBA" id="ARBA00048478"/>
    </source>
</evidence>
<dbReference type="GO" id="GO:0036431">
    <property type="term" value="F:dCMP kinase activity"/>
    <property type="evidence" value="ECO:0007669"/>
    <property type="project" value="InterPro"/>
</dbReference>
<dbReference type="PANTHER" id="PTHR21299">
    <property type="entry name" value="CYTIDYLATE KINASE/PANTOATE-BETA-ALANINE LIGASE"/>
    <property type="match status" value="1"/>
</dbReference>
<feature type="domain" description="Cytidylate kinase" evidence="10">
    <location>
        <begin position="7"/>
        <end position="219"/>
    </location>
</feature>
<comment type="subcellular location">
    <subcellularLocation>
        <location evidence="9">Cytoplasm</location>
    </subcellularLocation>
</comment>
<dbReference type="InterPro" id="IPR027417">
    <property type="entry name" value="P-loop_NTPase"/>
</dbReference>
<evidence type="ECO:0000256" key="1">
    <source>
        <dbReference type="ARBA" id="ARBA00009427"/>
    </source>
</evidence>
<keyword evidence="3 9" id="KW-0808">Transferase</keyword>
<evidence type="ECO:0000256" key="4">
    <source>
        <dbReference type="ARBA" id="ARBA00022741"/>
    </source>
</evidence>
<evidence type="ECO:0000259" key="10">
    <source>
        <dbReference type="Pfam" id="PF02224"/>
    </source>
</evidence>
<dbReference type="FunFam" id="3.40.50.300:FF:000484">
    <property type="entry name" value="Cytidylate kinase"/>
    <property type="match status" value="1"/>
</dbReference>
<dbReference type="GO" id="GO:0036430">
    <property type="term" value="F:CMP kinase activity"/>
    <property type="evidence" value="ECO:0007669"/>
    <property type="project" value="RHEA"/>
</dbReference>